<feature type="region of interest" description="Disordered" evidence="7">
    <location>
        <begin position="1"/>
        <end position="61"/>
    </location>
</feature>
<feature type="region of interest" description="Disordered" evidence="7">
    <location>
        <begin position="94"/>
        <end position="138"/>
    </location>
</feature>
<evidence type="ECO:0000256" key="3">
    <source>
        <dbReference type="ARBA" id="ARBA00022679"/>
    </source>
</evidence>
<dbReference type="NCBIfam" id="TIGR03263">
    <property type="entry name" value="guanyl_kin"/>
    <property type="match status" value="1"/>
</dbReference>
<dbReference type="AlphaFoldDB" id="A0A7S4IAS6"/>
<protein>
    <recommendedName>
        <fullName evidence="2">guanylate kinase</fullName>
        <ecNumber evidence="2">2.7.4.8</ecNumber>
    </recommendedName>
</protein>
<feature type="compositionally biased region" description="Basic and acidic residues" evidence="7">
    <location>
        <begin position="104"/>
        <end position="117"/>
    </location>
</feature>
<keyword evidence="3" id="KW-0808">Transferase</keyword>
<dbReference type="GO" id="GO:0004385">
    <property type="term" value="F:GMP kinase activity"/>
    <property type="evidence" value="ECO:0007669"/>
    <property type="project" value="UniProtKB-EC"/>
</dbReference>
<feature type="domain" description="Guanylate kinase-like" evidence="8">
    <location>
        <begin position="65"/>
        <end position="275"/>
    </location>
</feature>
<keyword evidence="4" id="KW-0547">Nucleotide-binding</keyword>
<dbReference type="InterPro" id="IPR008145">
    <property type="entry name" value="GK/Ca_channel_bsu"/>
</dbReference>
<evidence type="ECO:0000256" key="2">
    <source>
        <dbReference type="ARBA" id="ARBA00012961"/>
    </source>
</evidence>
<name>A0A7S4IAS6_9STRA</name>
<evidence type="ECO:0000256" key="7">
    <source>
        <dbReference type="SAM" id="MobiDB-lite"/>
    </source>
</evidence>
<dbReference type="GO" id="GO:0005524">
    <property type="term" value="F:ATP binding"/>
    <property type="evidence" value="ECO:0007669"/>
    <property type="project" value="UniProtKB-KW"/>
</dbReference>
<accession>A0A7S4IAS6</accession>
<dbReference type="SMART" id="SM00072">
    <property type="entry name" value="GuKc"/>
    <property type="match status" value="1"/>
</dbReference>
<dbReference type="InterPro" id="IPR008144">
    <property type="entry name" value="Guanylate_kin-like_dom"/>
</dbReference>
<gene>
    <name evidence="9" type="ORF">OAUR00152_LOCUS9435</name>
</gene>
<dbReference type="EMBL" id="HBKQ01013703">
    <property type="protein sequence ID" value="CAE2223808.1"/>
    <property type="molecule type" value="Transcribed_RNA"/>
</dbReference>
<keyword evidence="5" id="KW-0418">Kinase</keyword>
<keyword evidence="6" id="KW-0067">ATP-binding</keyword>
<dbReference type="Gene3D" id="3.40.50.300">
    <property type="entry name" value="P-loop containing nucleotide triphosphate hydrolases"/>
    <property type="match status" value="1"/>
</dbReference>
<evidence type="ECO:0000256" key="1">
    <source>
        <dbReference type="ARBA" id="ARBA00005790"/>
    </source>
</evidence>
<sequence>MSSWVEKPPVQLTEGLKDLTDETQEPDIPSSDAWLKGLSGTVQLSEDAGADDGPSISGVGEDGGLRPVVFCGPSGVGKGTLIDLLMKRFPAVDPETNLPAPVGEDGKPAEDDGEGKTKKQFGFSVSHTTRNPRDGEVDGTHYNFTNVPQMKQEIEDGKFVEYAEVHGNYYGTSLEAVESVKGKGMICVLDIDVQGVQNVKKSDLDSIYIFIAPPSMEELEKRLRGRGTEKEESITKRLANAKAEMKYGYEAGNFHKILVNSDLETTFEELTTSFKKWYPSLIEVSPDDEQKSCSENCVIS</sequence>
<reference evidence="9" key="1">
    <citation type="submission" date="2021-01" db="EMBL/GenBank/DDBJ databases">
        <authorList>
            <person name="Corre E."/>
            <person name="Pelletier E."/>
            <person name="Niang G."/>
            <person name="Scheremetjew M."/>
            <person name="Finn R."/>
            <person name="Kale V."/>
            <person name="Holt S."/>
            <person name="Cochrane G."/>
            <person name="Meng A."/>
            <person name="Brown T."/>
            <person name="Cohen L."/>
        </authorList>
    </citation>
    <scope>NUCLEOTIDE SEQUENCE</scope>
    <source>
        <strain evidence="9">Isolate 1302-5</strain>
    </source>
</reference>
<comment type="similarity">
    <text evidence="1">Belongs to the guanylate kinase family.</text>
</comment>
<evidence type="ECO:0000256" key="6">
    <source>
        <dbReference type="ARBA" id="ARBA00022840"/>
    </source>
</evidence>
<dbReference type="PROSITE" id="PS50052">
    <property type="entry name" value="GUANYLATE_KINASE_2"/>
    <property type="match status" value="1"/>
</dbReference>
<dbReference type="Pfam" id="PF00625">
    <property type="entry name" value="Guanylate_kin"/>
    <property type="match status" value="1"/>
</dbReference>
<dbReference type="EC" id="2.7.4.8" evidence="2"/>
<dbReference type="PANTHER" id="PTHR23117:SF13">
    <property type="entry name" value="GUANYLATE KINASE"/>
    <property type="match status" value="1"/>
</dbReference>
<organism evidence="9">
    <name type="scientific">Odontella aurita</name>
    <dbReference type="NCBI Taxonomy" id="265563"/>
    <lineage>
        <taxon>Eukaryota</taxon>
        <taxon>Sar</taxon>
        <taxon>Stramenopiles</taxon>
        <taxon>Ochrophyta</taxon>
        <taxon>Bacillariophyta</taxon>
        <taxon>Mediophyceae</taxon>
        <taxon>Biddulphiophycidae</taxon>
        <taxon>Eupodiscales</taxon>
        <taxon>Odontellaceae</taxon>
        <taxon>Odontella</taxon>
    </lineage>
</organism>
<evidence type="ECO:0000259" key="8">
    <source>
        <dbReference type="PROSITE" id="PS50052"/>
    </source>
</evidence>
<evidence type="ECO:0000256" key="5">
    <source>
        <dbReference type="ARBA" id="ARBA00022777"/>
    </source>
</evidence>
<proteinExistence type="inferred from homology"/>
<dbReference type="CDD" id="cd00071">
    <property type="entry name" value="GMPK"/>
    <property type="match status" value="1"/>
</dbReference>
<dbReference type="PANTHER" id="PTHR23117">
    <property type="entry name" value="GUANYLATE KINASE-RELATED"/>
    <property type="match status" value="1"/>
</dbReference>
<dbReference type="InterPro" id="IPR027417">
    <property type="entry name" value="P-loop_NTPase"/>
</dbReference>
<dbReference type="GO" id="GO:0005829">
    <property type="term" value="C:cytosol"/>
    <property type="evidence" value="ECO:0007669"/>
    <property type="project" value="TreeGrafter"/>
</dbReference>
<dbReference type="InterPro" id="IPR020590">
    <property type="entry name" value="Guanylate_kinase_CS"/>
</dbReference>
<dbReference type="SUPFAM" id="SSF52540">
    <property type="entry name" value="P-loop containing nucleoside triphosphate hydrolases"/>
    <property type="match status" value="1"/>
</dbReference>
<evidence type="ECO:0000256" key="4">
    <source>
        <dbReference type="ARBA" id="ARBA00022741"/>
    </source>
</evidence>
<dbReference type="InterPro" id="IPR017665">
    <property type="entry name" value="Guanylate_kinase"/>
</dbReference>
<dbReference type="PROSITE" id="PS00856">
    <property type="entry name" value="GUANYLATE_KINASE_1"/>
    <property type="match status" value="1"/>
</dbReference>
<evidence type="ECO:0000313" key="9">
    <source>
        <dbReference type="EMBL" id="CAE2223808.1"/>
    </source>
</evidence>